<dbReference type="Proteomes" id="UP000260649">
    <property type="component" value="Unassembled WGS sequence"/>
</dbReference>
<reference evidence="1 2" key="1">
    <citation type="submission" date="2018-07" db="EMBL/GenBank/DDBJ databases">
        <title>GABA Modulating Bacteria of the Human Gut Microbiota.</title>
        <authorList>
            <person name="Strandwitz P."/>
            <person name="Kim K.H."/>
            <person name="Terekhova D."/>
            <person name="Liu J.K."/>
            <person name="Sharma A."/>
            <person name="Levering J."/>
            <person name="Mcdonald D."/>
            <person name="Dietrich D."/>
            <person name="Ramadhar T.R."/>
            <person name="Lekbua A."/>
            <person name="Mroue N."/>
            <person name="Liston C."/>
            <person name="Stewart E.J."/>
            <person name="Dubin M.J."/>
            <person name="Zengler K."/>
            <person name="Knight R."/>
            <person name="Gilbert J.A."/>
            <person name="Clardy J."/>
            <person name="Lewis K."/>
        </authorList>
    </citation>
    <scope>NUCLEOTIDE SEQUENCE [LARGE SCALE GENOMIC DNA]</scope>
    <source>
        <strain evidence="1 2">KLE1738</strain>
    </source>
</reference>
<organism evidence="1 2">
    <name type="scientific">Evtepia gabavorous</name>
    <dbReference type="NCBI Taxonomy" id="2211183"/>
    <lineage>
        <taxon>Bacteria</taxon>
        <taxon>Bacillati</taxon>
        <taxon>Bacillota</taxon>
        <taxon>Clostridia</taxon>
        <taxon>Eubacteriales</taxon>
        <taxon>Evtepia</taxon>
    </lineage>
</organism>
<name>A0A3E2B223_9FIRM</name>
<protein>
    <submittedName>
        <fullName evidence="1">Uncharacterized protein</fullName>
    </submittedName>
</protein>
<gene>
    <name evidence="1" type="ORF">DV520_09495</name>
</gene>
<comment type="caution">
    <text evidence="1">The sequence shown here is derived from an EMBL/GenBank/DDBJ whole genome shotgun (WGS) entry which is preliminary data.</text>
</comment>
<dbReference type="AlphaFoldDB" id="A0A3E2B223"/>
<keyword evidence="2" id="KW-1185">Reference proteome</keyword>
<proteinExistence type="predicted"/>
<evidence type="ECO:0000313" key="2">
    <source>
        <dbReference type="Proteomes" id="UP000260649"/>
    </source>
</evidence>
<evidence type="ECO:0000313" key="1">
    <source>
        <dbReference type="EMBL" id="RFT06031.1"/>
    </source>
</evidence>
<sequence>MLKGTKPAFEEKSSANYYAYGPSGSVATYKKISGLITLPDKVRLVGTGKGRNAFISLGVTAKGGKRGIDIGLRNRGLGCQNEELDINIPSKDTGYGWHPYCIELDKTIDAGYYFDGQKNIHKTDQVSRNDAYFAPNNAKQARFEIVPNTNGRSVHFTVTWLDANGTQVGTVFDRVIDLEGTYQWDNFCRFASLVTPERTATMTDSTYVVNGGFATLKIGSANWGITTSQVPLAWIMNEPKCKLNSKWAVGESFTIDHWA</sequence>
<dbReference type="EMBL" id="QQRQ01000018">
    <property type="protein sequence ID" value="RFT06031.1"/>
    <property type="molecule type" value="Genomic_DNA"/>
</dbReference>
<accession>A0A3E2B223</accession>